<dbReference type="Proteomes" id="UP000324517">
    <property type="component" value="Unassembled WGS sequence"/>
</dbReference>
<sequence>MLYSRFSEYELSVLLSVLQQGGKHTVYVGLDNQVIKGEAGLPCVPETTIKDINLEHLDSIVLPGVDDFEHLVNHKELASFLIKVNEHRLLIGAISSAPYLLSMSGVLADKKFTTGLTKEQRNFLGTFTEGKFENSQVVVDDNIITARGSAFIDFAFRFADYLNLKYQKEWYYS</sequence>
<dbReference type="EMBL" id="VTET01000003">
    <property type="protein sequence ID" value="TYS73203.1"/>
    <property type="molecule type" value="Genomic_DNA"/>
</dbReference>
<proteinExistence type="predicted"/>
<dbReference type="InterPro" id="IPR029062">
    <property type="entry name" value="Class_I_gatase-like"/>
</dbReference>
<evidence type="ECO:0000259" key="1">
    <source>
        <dbReference type="Pfam" id="PF01965"/>
    </source>
</evidence>
<dbReference type="InterPro" id="IPR050325">
    <property type="entry name" value="Prot/Nucl_acid_deglycase"/>
</dbReference>
<gene>
    <name evidence="2" type="ORF">FZC75_08915</name>
</gene>
<evidence type="ECO:0000313" key="2">
    <source>
        <dbReference type="EMBL" id="TYS73203.1"/>
    </source>
</evidence>
<evidence type="ECO:0000313" key="3">
    <source>
        <dbReference type="Proteomes" id="UP000324517"/>
    </source>
</evidence>
<feature type="domain" description="DJ-1/PfpI" evidence="1">
    <location>
        <begin position="4"/>
        <end position="158"/>
    </location>
</feature>
<dbReference type="Gene3D" id="3.40.50.880">
    <property type="match status" value="1"/>
</dbReference>
<dbReference type="OrthoDB" id="9800516at2"/>
<dbReference type="InterPro" id="IPR002818">
    <property type="entry name" value="DJ-1/PfpI"/>
</dbReference>
<dbReference type="AlphaFoldDB" id="A0A5D4TBX0"/>
<name>A0A5D4TBX0_9BACI</name>
<dbReference type="PANTHER" id="PTHR48094:SF12">
    <property type="entry name" value="PARKINSON DISEASE PROTEIN 7 HOMOLOG"/>
    <property type="match status" value="1"/>
</dbReference>
<dbReference type="SUPFAM" id="SSF52317">
    <property type="entry name" value="Class I glutamine amidotransferase-like"/>
    <property type="match status" value="1"/>
</dbReference>
<comment type="caution">
    <text evidence="2">The sequence shown here is derived from an EMBL/GenBank/DDBJ whole genome shotgun (WGS) entry which is preliminary data.</text>
</comment>
<dbReference type="GO" id="GO:0005737">
    <property type="term" value="C:cytoplasm"/>
    <property type="evidence" value="ECO:0007669"/>
    <property type="project" value="TreeGrafter"/>
</dbReference>
<reference evidence="2 3" key="1">
    <citation type="submission" date="2019-08" db="EMBL/GenBank/DDBJ databases">
        <title>Bacillus genomes from the desert of Cuatro Cienegas, Coahuila.</title>
        <authorList>
            <person name="Olmedo-Alvarez G."/>
        </authorList>
    </citation>
    <scope>NUCLEOTIDE SEQUENCE [LARGE SCALE GENOMIC DNA]</scope>
    <source>
        <strain evidence="2 3">CH98b_3T</strain>
    </source>
</reference>
<dbReference type="PANTHER" id="PTHR48094">
    <property type="entry name" value="PROTEIN/NUCLEIC ACID DEGLYCASE DJ-1-RELATED"/>
    <property type="match status" value="1"/>
</dbReference>
<dbReference type="Pfam" id="PF01965">
    <property type="entry name" value="DJ-1_PfpI"/>
    <property type="match status" value="1"/>
</dbReference>
<protein>
    <submittedName>
        <fullName evidence="2">4-methyl-5(B-hydroxyethyl)-thiazole monophosphate biosynthesis protein</fullName>
    </submittedName>
</protein>
<accession>A0A5D4TBX0</accession>
<organism evidence="2 3">
    <name type="scientific">Sutcliffiella horikoshii</name>
    <dbReference type="NCBI Taxonomy" id="79883"/>
    <lineage>
        <taxon>Bacteria</taxon>
        <taxon>Bacillati</taxon>
        <taxon>Bacillota</taxon>
        <taxon>Bacilli</taxon>
        <taxon>Bacillales</taxon>
        <taxon>Bacillaceae</taxon>
        <taxon>Sutcliffiella</taxon>
    </lineage>
</organism>